<dbReference type="GO" id="GO:0019464">
    <property type="term" value="P:glycine decarboxylation via glycine cleavage system"/>
    <property type="evidence" value="ECO:0007669"/>
    <property type="project" value="UniProtKB-UniRule"/>
</dbReference>
<accession>A0A497EQQ9</accession>
<dbReference type="InterPro" id="IPR049315">
    <property type="entry name" value="GDC-P_N"/>
</dbReference>
<feature type="domain" description="Glycine cleavage system P-protein N-terminal" evidence="4">
    <location>
        <begin position="6"/>
        <end position="453"/>
    </location>
</feature>
<name>A0A497EQQ9_9CREN</name>
<organism evidence="5 8">
    <name type="scientific">Thermoproteota archaeon</name>
    <dbReference type="NCBI Taxonomy" id="2056631"/>
    <lineage>
        <taxon>Archaea</taxon>
        <taxon>Thermoproteota</taxon>
    </lineage>
</organism>
<dbReference type="Gene3D" id="3.40.640.10">
    <property type="entry name" value="Type I PLP-dependent aspartate aminotransferase-like (Major domain)"/>
    <property type="match status" value="1"/>
</dbReference>
<dbReference type="Proteomes" id="UP000272051">
    <property type="component" value="Unassembled WGS sequence"/>
</dbReference>
<evidence type="ECO:0000259" key="4">
    <source>
        <dbReference type="Pfam" id="PF02347"/>
    </source>
</evidence>
<comment type="function">
    <text evidence="3">The glycine cleavage system catalyzes the degradation of glycine. The P protein binds the alpha-amino group of glycine through its pyridoxal phosphate cofactor; CO(2) is released and the remaining methylamine moiety is then transferred to the lipoamide cofactor of the H protein.</text>
</comment>
<dbReference type="EC" id="1.4.4.2" evidence="3"/>
<evidence type="ECO:0000313" key="5">
    <source>
        <dbReference type="EMBL" id="RLE49261.1"/>
    </source>
</evidence>
<comment type="catalytic activity">
    <reaction evidence="2 3">
        <text>N(6)-[(R)-lipoyl]-L-lysyl-[glycine-cleavage complex H protein] + glycine + H(+) = N(6)-[(R)-S(8)-aminomethyldihydrolipoyl]-L-lysyl-[glycine-cleavage complex H protein] + CO2</text>
        <dbReference type="Rhea" id="RHEA:24304"/>
        <dbReference type="Rhea" id="RHEA-COMP:10494"/>
        <dbReference type="Rhea" id="RHEA-COMP:10495"/>
        <dbReference type="ChEBI" id="CHEBI:15378"/>
        <dbReference type="ChEBI" id="CHEBI:16526"/>
        <dbReference type="ChEBI" id="CHEBI:57305"/>
        <dbReference type="ChEBI" id="CHEBI:83099"/>
        <dbReference type="ChEBI" id="CHEBI:83143"/>
        <dbReference type="EC" id="1.4.4.2"/>
    </reaction>
</comment>
<comment type="similarity">
    <text evidence="3">Belongs to the GcvP family. N-terminal subunit subfamily.</text>
</comment>
<dbReference type="PIRSF" id="PIRSF006815">
    <property type="entry name" value="GcvPA"/>
    <property type="match status" value="1"/>
</dbReference>
<proteinExistence type="inferred from homology"/>
<keyword evidence="1 3" id="KW-0560">Oxidoreductase</keyword>
<dbReference type="InterPro" id="IPR023010">
    <property type="entry name" value="GcvPA"/>
</dbReference>
<evidence type="ECO:0000256" key="1">
    <source>
        <dbReference type="ARBA" id="ARBA00023002"/>
    </source>
</evidence>
<evidence type="ECO:0000313" key="6">
    <source>
        <dbReference type="EMBL" id="RLE51302.1"/>
    </source>
</evidence>
<dbReference type="EMBL" id="QMQX01000117">
    <property type="protein sequence ID" value="RLE51302.1"/>
    <property type="molecule type" value="Genomic_DNA"/>
</dbReference>
<dbReference type="InterPro" id="IPR015421">
    <property type="entry name" value="PyrdxlP-dep_Trfase_major"/>
</dbReference>
<dbReference type="PANTHER" id="PTHR42806:SF1">
    <property type="entry name" value="GLYCINE DEHYDROGENASE (DECARBOXYLATING)"/>
    <property type="match status" value="1"/>
</dbReference>
<dbReference type="GO" id="GO:0004375">
    <property type="term" value="F:glycine dehydrogenase (decarboxylating) activity"/>
    <property type="evidence" value="ECO:0007669"/>
    <property type="project" value="UniProtKB-EC"/>
</dbReference>
<dbReference type="Gene3D" id="3.90.1150.10">
    <property type="entry name" value="Aspartate Aminotransferase, domain 1"/>
    <property type="match status" value="1"/>
</dbReference>
<dbReference type="InterPro" id="IPR020581">
    <property type="entry name" value="GDC_P"/>
</dbReference>
<evidence type="ECO:0000313" key="7">
    <source>
        <dbReference type="Proteomes" id="UP000272051"/>
    </source>
</evidence>
<dbReference type="Pfam" id="PF02347">
    <property type="entry name" value="GDC-P"/>
    <property type="match status" value="1"/>
</dbReference>
<protein>
    <recommendedName>
        <fullName evidence="3">Probable glycine dehydrogenase (decarboxylating) subunit 1</fullName>
        <ecNumber evidence="3">1.4.4.2</ecNumber>
    </recommendedName>
    <alternativeName>
        <fullName evidence="3">Glycine cleavage system P-protein subunit 1</fullName>
    </alternativeName>
    <alternativeName>
        <fullName evidence="3">Glycine decarboxylase subunit 1</fullName>
    </alternativeName>
    <alternativeName>
        <fullName evidence="3">Glycine dehydrogenase (aminomethyl-transferring) subunit 1</fullName>
    </alternativeName>
</protein>
<dbReference type="PANTHER" id="PTHR42806">
    <property type="entry name" value="GLYCINE CLEAVAGE SYSTEM P-PROTEIN"/>
    <property type="match status" value="1"/>
</dbReference>
<dbReference type="HAMAP" id="MF_00712">
    <property type="entry name" value="GcvPA"/>
    <property type="match status" value="1"/>
</dbReference>
<dbReference type="Proteomes" id="UP000278475">
    <property type="component" value="Unassembled WGS sequence"/>
</dbReference>
<dbReference type="NCBIfam" id="NF001696">
    <property type="entry name" value="PRK00451.1"/>
    <property type="match status" value="1"/>
</dbReference>
<dbReference type="SUPFAM" id="SSF53383">
    <property type="entry name" value="PLP-dependent transferases"/>
    <property type="match status" value="1"/>
</dbReference>
<evidence type="ECO:0000256" key="3">
    <source>
        <dbReference type="HAMAP-Rule" id="MF_00712"/>
    </source>
</evidence>
<reference evidence="7 8" key="1">
    <citation type="submission" date="2018-06" db="EMBL/GenBank/DDBJ databases">
        <title>Extensive metabolic versatility and redundancy in microbially diverse, dynamic hydrothermal sediments.</title>
        <authorList>
            <person name="Dombrowski N."/>
            <person name="Teske A."/>
            <person name="Baker B.J."/>
        </authorList>
    </citation>
    <scope>NUCLEOTIDE SEQUENCE [LARGE SCALE GENOMIC DNA]</scope>
    <source>
        <strain evidence="6">B34_G17</strain>
        <strain evidence="5">B66_G16</strain>
    </source>
</reference>
<dbReference type="GO" id="GO:0009116">
    <property type="term" value="P:nucleoside metabolic process"/>
    <property type="evidence" value="ECO:0007669"/>
    <property type="project" value="InterPro"/>
</dbReference>
<dbReference type="CDD" id="cd00613">
    <property type="entry name" value="GDC-P"/>
    <property type="match status" value="1"/>
</dbReference>
<comment type="caution">
    <text evidence="5">The sequence shown here is derived from an EMBL/GenBank/DDBJ whole genome shotgun (WGS) entry which is preliminary data.</text>
</comment>
<gene>
    <name evidence="3" type="primary">gcvPA</name>
    <name evidence="5" type="ORF">DRJ31_05640</name>
    <name evidence="6" type="ORF">DRJ33_06160</name>
</gene>
<evidence type="ECO:0000313" key="8">
    <source>
        <dbReference type="Proteomes" id="UP000278475"/>
    </source>
</evidence>
<dbReference type="InterPro" id="IPR015424">
    <property type="entry name" value="PyrdxlP-dep_Trfase"/>
</dbReference>
<comment type="subunit">
    <text evidence="3">The glycine cleavage system is composed of four proteins: P, T, L and H. In this organism, the P 'protein' is a heterodimer of two subunits.</text>
</comment>
<sequence length="459" mass="51054">MFSMHYLPNSHPEVKKEMLKEIGIGSIEELFSDVPKELIRKDIEGLPKDPMPEQEVFKVVRLILKKNRPITSFPCFLGGGVWVHYVPSAVKAIISRSEFLTSYTPYQPEVSQGILQALFEYQSLMAELLDMDVVNASMYDWASALGEAALMAMRITKRRKILVPRLAGWERKLVLKTYVSPHEAVIEEVSFNMETGQISLEDLESKVGEEAAAVYLENPNFLGVIEEHVDEISDLVHKKGALLIVGVEPISLGLIRPPGSYGADVVIGEGQPLGLPPSFGGPLLGIFACRDDLTLIRQMPGRIVGLTTTKDGSKRGFVLALTTREQHIRREKATSNICTNETLCAVALAVYLSLLGRTGLRKLCESIVYNTYYVIKKLQKIGGVKVPIFKAFHFKDFAIKFERSADEVLKALQHRGVQGGIPLKRYYPELGESALFSVTEVHSLEDLNALINAIKEVVE</sequence>
<evidence type="ECO:0000256" key="2">
    <source>
        <dbReference type="ARBA" id="ARBA00049026"/>
    </source>
</evidence>
<dbReference type="InterPro" id="IPR015422">
    <property type="entry name" value="PyrdxlP-dep_Trfase_small"/>
</dbReference>
<dbReference type="EMBL" id="QMQV01000044">
    <property type="protein sequence ID" value="RLE49261.1"/>
    <property type="molecule type" value="Genomic_DNA"/>
</dbReference>
<dbReference type="AlphaFoldDB" id="A0A497EQQ9"/>